<keyword evidence="9" id="KW-1185">Reference proteome</keyword>
<comment type="caution">
    <text evidence="8">The sequence shown here is derived from an EMBL/GenBank/DDBJ whole genome shotgun (WGS) entry which is preliminary data.</text>
</comment>
<dbReference type="GO" id="GO:0006357">
    <property type="term" value="P:regulation of transcription by RNA polymerase II"/>
    <property type="evidence" value="ECO:0007669"/>
    <property type="project" value="InterPro"/>
</dbReference>
<evidence type="ECO:0000259" key="7">
    <source>
        <dbReference type="Pfam" id="PF10513"/>
    </source>
</evidence>
<evidence type="ECO:0000256" key="4">
    <source>
        <dbReference type="ARBA" id="ARBA00023163"/>
    </source>
</evidence>
<evidence type="ECO:0000256" key="6">
    <source>
        <dbReference type="RuleBase" id="RU361124"/>
    </source>
</evidence>
<dbReference type="AlphaFoldDB" id="A0A835DSF9"/>
<sequence length="98" mass="11361">MLLILKSCDVILTYEGIDKNVHQISSKKSAPEIPTPQFIVVDTYERDYSRTFTQPASYVRGRGARAEVGEFVEYDLDSEDEDWLQDFNNERKILTPEK</sequence>
<keyword evidence="3 6" id="KW-0805">Transcription regulation</keyword>
<reference evidence="8 9" key="1">
    <citation type="submission" date="2020-04" db="EMBL/GenBank/DDBJ databases">
        <title>Plant Genome Project.</title>
        <authorList>
            <person name="Zhang R.-G."/>
        </authorList>
    </citation>
    <scope>NUCLEOTIDE SEQUENCE [LARGE SCALE GENOMIC DNA]</scope>
    <source>
        <strain evidence="8">YNK0</strain>
        <tissue evidence="8">Leaf</tissue>
    </source>
</reference>
<evidence type="ECO:0000256" key="2">
    <source>
        <dbReference type="ARBA" id="ARBA00008035"/>
    </source>
</evidence>
<name>A0A835DSF9_TETSI</name>
<dbReference type="Proteomes" id="UP000655225">
    <property type="component" value="Unassembled WGS sequence"/>
</dbReference>
<evidence type="ECO:0000256" key="5">
    <source>
        <dbReference type="ARBA" id="ARBA00023242"/>
    </source>
</evidence>
<dbReference type="EMBL" id="JABCRI010000001">
    <property type="protein sequence ID" value="KAF8414346.1"/>
    <property type="molecule type" value="Genomic_DNA"/>
</dbReference>
<evidence type="ECO:0000256" key="1">
    <source>
        <dbReference type="ARBA" id="ARBA00004123"/>
    </source>
</evidence>
<protein>
    <recommendedName>
        <fullName evidence="6">Enhancer of polycomb-like protein</fullName>
    </recommendedName>
</protein>
<gene>
    <name evidence="8" type="ORF">HHK36_002347</name>
</gene>
<evidence type="ECO:0000313" key="9">
    <source>
        <dbReference type="Proteomes" id="UP000655225"/>
    </source>
</evidence>
<dbReference type="OrthoDB" id="435275at2759"/>
<feature type="domain" description="Enhancer of polycomb-like N-terminal" evidence="7">
    <location>
        <begin position="25"/>
        <end position="92"/>
    </location>
</feature>
<dbReference type="InterPro" id="IPR019542">
    <property type="entry name" value="Enhancer_polycomb-like_N"/>
</dbReference>
<comment type="similarity">
    <text evidence="2 6">Belongs to the enhancer of polycomb family.</text>
</comment>
<keyword evidence="4 6" id="KW-0804">Transcription</keyword>
<evidence type="ECO:0000313" key="8">
    <source>
        <dbReference type="EMBL" id="KAF8414346.1"/>
    </source>
</evidence>
<dbReference type="InterPro" id="IPR024943">
    <property type="entry name" value="Enhancer_polycomb"/>
</dbReference>
<dbReference type="PANTHER" id="PTHR14898">
    <property type="entry name" value="ENHANCER OF POLYCOMB"/>
    <property type="match status" value="1"/>
</dbReference>
<organism evidence="8 9">
    <name type="scientific">Tetracentron sinense</name>
    <name type="common">Spur-leaf</name>
    <dbReference type="NCBI Taxonomy" id="13715"/>
    <lineage>
        <taxon>Eukaryota</taxon>
        <taxon>Viridiplantae</taxon>
        <taxon>Streptophyta</taxon>
        <taxon>Embryophyta</taxon>
        <taxon>Tracheophyta</taxon>
        <taxon>Spermatophyta</taxon>
        <taxon>Magnoliopsida</taxon>
        <taxon>Trochodendrales</taxon>
        <taxon>Trochodendraceae</taxon>
        <taxon>Tetracentron</taxon>
    </lineage>
</organism>
<evidence type="ECO:0000256" key="3">
    <source>
        <dbReference type="ARBA" id="ARBA00023015"/>
    </source>
</evidence>
<accession>A0A835DSF9</accession>
<proteinExistence type="inferred from homology"/>
<dbReference type="GO" id="GO:0005634">
    <property type="term" value="C:nucleus"/>
    <property type="evidence" value="ECO:0007669"/>
    <property type="project" value="UniProtKB-SubCell"/>
</dbReference>
<keyword evidence="5 6" id="KW-0539">Nucleus</keyword>
<dbReference type="GO" id="GO:0035267">
    <property type="term" value="C:NuA4 histone acetyltransferase complex"/>
    <property type="evidence" value="ECO:0007669"/>
    <property type="project" value="InterPro"/>
</dbReference>
<comment type="subcellular location">
    <subcellularLocation>
        <location evidence="1 6">Nucleus</location>
    </subcellularLocation>
</comment>
<dbReference type="Pfam" id="PF10513">
    <property type="entry name" value="EPL1"/>
    <property type="match status" value="1"/>
</dbReference>